<keyword evidence="2" id="KW-0813">Transport</keyword>
<comment type="similarity">
    <text evidence="6">Belongs to the major facilitator superfamily. Allantoate permease family.</text>
</comment>
<evidence type="ECO:0000256" key="3">
    <source>
        <dbReference type="ARBA" id="ARBA00022692"/>
    </source>
</evidence>
<gene>
    <name evidence="9" type="ORF">OGATHE_006152</name>
</gene>
<feature type="transmembrane region" description="Helical" evidence="7">
    <location>
        <begin position="200"/>
        <end position="224"/>
    </location>
</feature>
<accession>A0A9P8SXU6</accession>
<evidence type="ECO:0000256" key="7">
    <source>
        <dbReference type="SAM" id="Phobius"/>
    </source>
</evidence>
<keyword evidence="10" id="KW-1185">Reference proteome</keyword>
<evidence type="ECO:0000256" key="6">
    <source>
        <dbReference type="ARBA" id="ARBA00037968"/>
    </source>
</evidence>
<dbReference type="PANTHER" id="PTHR43791">
    <property type="entry name" value="PERMEASE-RELATED"/>
    <property type="match status" value="1"/>
</dbReference>
<feature type="transmembrane region" description="Helical" evidence="7">
    <location>
        <begin position="335"/>
        <end position="353"/>
    </location>
</feature>
<feature type="transmembrane region" description="Helical" evidence="7">
    <location>
        <begin position="169"/>
        <end position="188"/>
    </location>
</feature>
<dbReference type="InterPro" id="IPR020846">
    <property type="entry name" value="MFS_dom"/>
</dbReference>
<dbReference type="GO" id="GO:0016020">
    <property type="term" value="C:membrane"/>
    <property type="evidence" value="ECO:0007669"/>
    <property type="project" value="UniProtKB-SubCell"/>
</dbReference>
<dbReference type="InterPro" id="IPR036259">
    <property type="entry name" value="MFS_trans_sf"/>
</dbReference>
<dbReference type="InterPro" id="IPR011701">
    <property type="entry name" value="MFS"/>
</dbReference>
<reference evidence="9" key="2">
    <citation type="submission" date="2021-01" db="EMBL/GenBank/DDBJ databases">
        <authorList>
            <person name="Schikora-Tamarit M.A."/>
        </authorList>
    </citation>
    <scope>NUCLEOTIDE SEQUENCE</scope>
    <source>
        <strain evidence="9">NCAIM Y.01608</strain>
    </source>
</reference>
<name>A0A9P8SXU6_9ASCO</name>
<evidence type="ECO:0000313" key="10">
    <source>
        <dbReference type="Proteomes" id="UP000788993"/>
    </source>
</evidence>
<comment type="caution">
    <text evidence="9">The sequence shown here is derived from an EMBL/GenBank/DDBJ whole genome shotgun (WGS) entry which is preliminary data.</text>
</comment>
<feature type="transmembrane region" description="Helical" evidence="7">
    <location>
        <begin position="79"/>
        <end position="102"/>
    </location>
</feature>
<evidence type="ECO:0000256" key="2">
    <source>
        <dbReference type="ARBA" id="ARBA00022448"/>
    </source>
</evidence>
<reference evidence="9" key="1">
    <citation type="journal article" date="2021" name="Open Biol.">
        <title>Shared evolutionary footprints suggest mitochondrial oxidative damage underlies multiple complex I losses in fungi.</title>
        <authorList>
            <person name="Schikora-Tamarit M.A."/>
            <person name="Marcet-Houben M."/>
            <person name="Nosek J."/>
            <person name="Gabaldon T."/>
        </authorList>
    </citation>
    <scope>NUCLEOTIDE SEQUENCE</scope>
    <source>
        <strain evidence="9">NCAIM Y.01608</strain>
    </source>
</reference>
<feature type="transmembrane region" description="Helical" evidence="7">
    <location>
        <begin position="109"/>
        <end position="129"/>
    </location>
</feature>
<dbReference type="FunFam" id="1.20.1250.20:FF:000064">
    <property type="entry name" value="MFS allantoate transporter"/>
    <property type="match status" value="1"/>
</dbReference>
<feature type="transmembrane region" description="Helical" evidence="7">
    <location>
        <begin position="270"/>
        <end position="297"/>
    </location>
</feature>
<dbReference type="Gene3D" id="1.20.1250.20">
    <property type="entry name" value="MFS general substrate transporter like domains"/>
    <property type="match status" value="1"/>
</dbReference>
<keyword evidence="3 7" id="KW-0812">Transmembrane</keyword>
<comment type="subcellular location">
    <subcellularLocation>
        <location evidence="1">Membrane</location>
        <topology evidence="1">Multi-pass membrane protein</topology>
    </subcellularLocation>
</comment>
<keyword evidence="4 7" id="KW-1133">Transmembrane helix</keyword>
<sequence>MKESKEDEKQIGIIEVTSHTPDDFVDFTEEEEKKVVRKIDMYVLPVMCLVFFAQYLDKQSLAYAVIVGLREDLHLNGPQYSWCTSGFYLAQMASQIVYMYLLSKFPTKIVTGICVIIWAAVCMCLAAPATFAGFITVRVFLGFFEGCVSPAFVIVTSSYYKKSEHGLRTAAWISCNAITQVLATYLFYGLAKGENNLSMAVWRVGFLVCGAFTLVVGLLFYFMVPLSPKEAWFLTERERIIAVHRLLAEADRGERKSWDWDQAKECLTDWIAWSSFLFGLITTMCSCPIGFSTIIINGFGYDKFKTMEYSSPSGAVQFVMIWIGVAMIKIAPRQRCIIICLLILVPLAGNIMLKHQEIDRQQPILPRLLARRRGVRAVVELHRRPNVYGRHHRGHCAVDYHDCGHATV</sequence>
<evidence type="ECO:0000256" key="4">
    <source>
        <dbReference type="ARBA" id="ARBA00022989"/>
    </source>
</evidence>
<dbReference type="PROSITE" id="PS50850">
    <property type="entry name" value="MFS"/>
    <property type="match status" value="1"/>
</dbReference>
<organism evidence="9 10">
    <name type="scientific">Ogataea polymorpha</name>
    <dbReference type="NCBI Taxonomy" id="460523"/>
    <lineage>
        <taxon>Eukaryota</taxon>
        <taxon>Fungi</taxon>
        <taxon>Dikarya</taxon>
        <taxon>Ascomycota</taxon>
        <taxon>Saccharomycotina</taxon>
        <taxon>Pichiomycetes</taxon>
        <taxon>Pichiales</taxon>
        <taxon>Pichiaceae</taxon>
        <taxon>Ogataea</taxon>
    </lineage>
</organism>
<dbReference type="Pfam" id="PF07690">
    <property type="entry name" value="MFS_1"/>
    <property type="match status" value="1"/>
</dbReference>
<dbReference type="PANTHER" id="PTHR43791:SF103">
    <property type="entry name" value="MAJOR FACILITATOR SUPERFAMILY (MFS) PROFILE DOMAIN-CONTAINING PROTEIN-RELATED"/>
    <property type="match status" value="1"/>
</dbReference>
<protein>
    <recommendedName>
        <fullName evidence="8">Major facilitator superfamily (MFS) profile domain-containing protein</fullName>
    </recommendedName>
</protein>
<proteinExistence type="inferred from homology"/>
<evidence type="ECO:0000313" key="9">
    <source>
        <dbReference type="EMBL" id="KAH3659268.1"/>
    </source>
</evidence>
<dbReference type="SUPFAM" id="SSF103473">
    <property type="entry name" value="MFS general substrate transporter"/>
    <property type="match status" value="1"/>
</dbReference>
<keyword evidence="5 7" id="KW-0472">Membrane</keyword>
<dbReference type="Proteomes" id="UP000788993">
    <property type="component" value="Unassembled WGS sequence"/>
</dbReference>
<evidence type="ECO:0000259" key="8">
    <source>
        <dbReference type="PROSITE" id="PS50850"/>
    </source>
</evidence>
<dbReference type="GO" id="GO:0022857">
    <property type="term" value="F:transmembrane transporter activity"/>
    <property type="evidence" value="ECO:0007669"/>
    <property type="project" value="InterPro"/>
</dbReference>
<dbReference type="AlphaFoldDB" id="A0A9P8SXU6"/>
<feature type="domain" description="Major facilitator superfamily (MFS) profile" evidence="8">
    <location>
        <begin position="43"/>
        <end position="408"/>
    </location>
</feature>
<feature type="transmembrane region" description="Helical" evidence="7">
    <location>
        <begin position="39"/>
        <end position="56"/>
    </location>
</feature>
<dbReference type="EMBL" id="JAEUBD010001540">
    <property type="protein sequence ID" value="KAH3659268.1"/>
    <property type="molecule type" value="Genomic_DNA"/>
</dbReference>
<evidence type="ECO:0000256" key="1">
    <source>
        <dbReference type="ARBA" id="ARBA00004141"/>
    </source>
</evidence>
<evidence type="ECO:0000256" key="5">
    <source>
        <dbReference type="ARBA" id="ARBA00023136"/>
    </source>
</evidence>